<keyword evidence="3" id="KW-0808">Transferase</keyword>
<name>A0A0M3TUP0_9GAMM</name>
<comment type="subcellular location">
    <subcellularLocation>
        <location evidence="1">Cytoplasm</location>
    </subcellularLocation>
</comment>
<dbReference type="EMBL" id="CP010552">
    <property type="protein sequence ID" value="ALE53265.1"/>
    <property type="molecule type" value="Genomic_DNA"/>
</dbReference>
<dbReference type="KEGG" id="tho:SP60_06795"/>
<dbReference type="GO" id="GO:0016740">
    <property type="term" value="F:transferase activity"/>
    <property type="evidence" value="ECO:0007669"/>
    <property type="project" value="UniProtKB-KW"/>
</dbReference>
<dbReference type="GO" id="GO:0002143">
    <property type="term" value="P:tRNA wobble position uridine thiolation"/>
    <property type="evidence" value="ECO:0007669"/>
    <property type="project" value="TreeGrafter"/>
</dbReference>
<dbReference type="InterPro" id="IPR043163">
    <property type="entry name" value="DsrC-like_N"/>
</dbReference>
<keyword evidence="2" id="KW-0963">Cytoplasm</keyword>
<keyword evidence="5" id="KW-1185">Reference proteome</keyword>
<accession>A0A0M3TUP0</accession>
<evidence type="ECO:0000256" key="3">
    <source>
        <dbReference type="PIRNR" id="PIRNR006223"/>
    </source>
</evidence>
<evidence type="ECO:0000256" key="1">
    <source>
        <dbReference type="ARBA" id="ARBA00004496"/>
    </source>
</evidence>
<protein>
    <recommendedName>
        <fullName evidence="3">Sulfurtransferase</fullName>
        <ecNumber evidence="3">2.8.1.-</ecNumber>
    </recommendedName>
</protein>
<dbReference type="InterPro" id="IPR025526">
    <property type="entry name" value="DsrC-like_dom_sf"/>
</dbReference>
<dbReference type="SUPFAM" id="SSF69721">
    <property type="entry name" value="DsrC, the gamma subunit of dissimilatory sulfite reductase"/>
    <property type="match status" value="1"/>
</dbReference>
<dbReference type="Gene3D" id="1.10.10.370">
    <property type="entry name" value="DsrC-like protein, C-terminal domain"/>
    <property type="match status" value="1"/>
</dbReference>
<dbReference type="STRING" id="1705394.SP60_06795"/>
<dbReference type="GO" id="GO:0005737">
    <property type="term" value="C:cytoplasm"/>
    <property type="evidence" value="ECO:0007669"/>
    <property type="project" value="UniProtKB-SubCell"/>
</dbReference>
<gene>
    <name evidence="4" type="ORF">SP60_06795</name>
</gene>
<dbReference type="GO" id="GO:0097163">
    <property type="term" value="F:sulfur carrier activity"/>
    <property type="evidence" value="ECO:0007669"/>
    <property type="project" value="TreeGrafter"/>
</dbReference>
<evidence type="ECO:0000256" key="2">
    <source>
        <dbReference type="ARBA" id="ARBA00022490"/>
    </source>
</evidence>
<dbReference type="Proteomes" id="UP000058020">
    <property type="component" value="Chromosome"/>
</dbReference>
<dbReference type="InterPro" id="IPR007453">
    <property type="entry name" value="DsrC/TusE"/>
</dbReference>
<dbReference type="PANTHER" id="PTHR37010">
    <property type="entry name" value="SULFURTRANSFERASE TUSE"/>
    <property type="match status" value="1"/>
</dbReference>
<sequence length="113" mass="13068">MTIEVDNKKIELDPEGYLIYPEDWSHDVALELAGSEQLNLSEEYWVVFDFMRHYYDEHGVAPDVRHTTKQMAIDFGIDKKGAKAKLFTMFPYGYVKQACKVSGMKRPRGWSTG</sequence>
<evidence type="ECO:0000313" key="4">
    <source>
        <dbReference type="EMBL" id="ALE53265.1"/>
    </source>
</evidence>
<evidence type="ECO:0000313" key="5">
    <source>
        <dbReference type="Proteomes" id="UP000058020"/>
    </source>
</evidence>
<dbReference type="Pfam" id="PF04358">
    <property type="entry name" value="DsrC"/>
    <property type="match status" value="1"/>
</dbReference>
<dbReference type="AlphaFoldDB" id="A0A0M3TUP0"/>
<dbReference type="PANTHER" id="PTHR37010:SF1">
    <property type="entry name" value="SULFURTRANSFERASE TUSE"/>
    <property type="match status" value="1"/>
</dbReference>
<dbReference type="Gene3D" id="3.30.1420.10">
    <property type="match status" value="1"/>
</dbReference>
<comment type="function">
    <text evidence="3">Part of a sulfur-relay system.</text>
</comment>
<proteinExistence type="inferred from homology"/>
<dbReference type="PIRSF" id="PIRSF006223">
    <property type="entry name" value="DsrC_TusE"/>
    <property type="match status" value="1"/>
</dbReference>
<dbReference type="EC" id="2.8.1.-" evidence="3"/>
<reference evidence="4 5" key="1">
    <citation type="journal article" date="2015" name="Genome Announc.">
        <title>Genome Sequence of 'Candidatus Thioglobus autotrophica' Strain EF1, a Chemoautotroph from the SUP05 Clade of Marine Gammaproteobacteria.</title>
        <authorList>
            <person name="Shah V."/>
            <person name="Morris R.M."/>
        </authorList>
    </citation>
    <scope>NUCLEOTIDE SEQUENCE [LARGE SCALE GENOMIC DNA]</scope>
    <source>
        <strain evidence="4 5">EF1</strain>
    </source>
</reference>
<dbReference type="NCBIfam" id="TIGR03342">
    <property type="entry name" value="dsrC_tusE_dsvC"/>
    <property type="match status" value="1"/>
</dbReference>
<comment type="similarity">
    <text evidence="3">Belongs to the dsrC/tusE family.</text>
</comment>
<organism evidence="4 5">
    <name type="scientific">Candidatus Thioglobus autotrophicus</name>
    <dbReference type="NCBI Taxonomy" id="1705394"/>
    <lineage>
        <taxon>Bacteria</taxon>
        <taxon>Pseudomonadati</taxon>
        <taxon>Pseudomonadota</taxon>
        <taxon>Gammaproteobacteria</taxon>
        <taxon>Candidatus Pseudothioglobaceae</taxon>
        <taxon>Candidatus Thioglobus</taxon>
    </lineage>
</organism>
<dbReference type="InterPro" id="IPR042072">
    <property type="entry name" value="DsrC-like_C"/>
</dbReference>